<evidence type="ECO:0000259" key="3">
    <source>
        <dbReference type="Pfam" id="PF00460"/>
    </source>
</evidence>
<organism evidence="6 7">
    <name type="scientific">Paenibacillus beijingensis</name>
    <dbReference type="NCBI Taxonomy" id="1126833"/>
    <lineage>
        <taxon>Bacteria</taxon>
        <taxon>Bacillati</taxon>
        <taxon>Bacillota</taxon>
        <taxon>Bacilli</taxon>
        <taxon>Bacillales</taxon>
        <taxon>Paenibacillaceae</taxon>
        <taxon>Paenibacillus</taxon>
    </lineage>
</organism>
<evidence type="ECO:0000313" key="7">
    <source>
        <dbReference type="Proteomes" id="UP000032633"/>
    </source>
</evidence>
<dbReference type="EMBL" id="CP011058">
    <property type="protein sequence ID" value="AJY74547.1"/>
    <property type="molecule type" value="Genomic_DNA"/>
</dbReference>
<keyword evidence="6" id="KW-0966">Cell projection</keyword>
<dbReference type="PATRIC" id="fig|1126833.4.peg.1793"/>
<dbReference type="HOGENOM" id="CLU_013687_0_2_9"/>
<reference evidence="6 7" key="1">
    <citation type="journal article" date="2015" name="J. Biotechnol.">
        <title>Complete genome sequence of Paenibacillus beijingensis 7188(T) (=DSM 24997(T)), a novel rhizobacterium from jujube garden soil.</title>
        <authorList>
            <person name="Kwak Y."/>
            <person name="Shin J.H."/>
        </authorList>
    </citation>
    <scope>NUCLEOTIDE SEQUENCE [LARGE SCALE GENOMIC DNA]</scope>
    <source>
        <strain evidence="6 7">DSM 24997</strain>
    </source>
</reference>
<proteinExistence type="inferred from homology"/>
<feature type="domain" description="Flagellar basal body rod protein N-terminal" evidence="3">
    <location>
        <begin position="15"/>
        <end position="35"/>
    </location>
</feature>
<comment type="similarity">
    <text evidence="1 2">Belongs to the flagella basal body rod proteins family.</text>
</comment>
<dbReference type="GO" id="GO:0009425">
    <property type="term" value="C:bacterial-type flagellum basal body"/>
    <property type="evidence" value="ECO:0007669"/>
    <property type="project" value="UniProtKB-SubCell"/>
</dbReference>
<dbReference type="InterPro" id="IPR010930">
    <property type="entry name" value="Flg_bb/hook_C_dom"/>
</dbReference>
<accession>A0A0D5NHU1</accession>
<dbReference type="NCBIfam" id="TIGR03506">
    <property type="entry name" value="FlgEFG_subfam"/>
    <property type="match status" value="2"/>
</dbReference>
<dbReference type="GO" id="GO:0071978">
    <property type="term" value="P:bacterial-type flagellum-dependent swarming motility"/>
    <property type="evidence" value="ECO:0007669"/>
    <property type="project" value="TreeGrafter"/>
</dbReference>
<protein>
    <submittedName>
        <fullName evidence="6">Flagellar hook-basal body protein</fullName>
    </submittedName>
</protein>
<sequence>MNSSIITASVSMGGLQKKLDLIADNIANVNTVGYKRKDSTFEDLLTSFKQQPEEFRQDGRMSPLGYGRGWGSRFVQTGPDMTQGTFKETGMATDVAIGGRALFEVATDLAGGRAYTRNGAFELTKNENGVTILGTQEGYPVMAVTGTDAATGQPVEGPVAIPDGYRLAIDSEGVITGVNAAGDRLPLGRLKLVEPVRPEELSPTANNLFNVPAGVNRGDILRDFGPDAADGITVRQGFLEQSNVDLTQEMTDLMNVQRAYQLVARAISSSDTMQSLANNMRGS</sequence>
<reference evidence="7" key="2">
    <citation type="submission" date="2015-03" db="EMBL/GenBank/DDBJ databases">
        <title>Genome sequence of Paenibacillus beijingensis strain DSM 24997T.</title>
        <authorList>
            <person name="Kwak Y."/>
            <person name="Shin J.-H."/>
        </authorList>
    </citation>
    <scope>NUCLEOTIDE SEQUENCE [LARGE SCALE GENOMIC DNA]</scope>
    <source>
        <strain evidence="7">DSM 24997</strain>
    </source>
</reference>
<dbReference type="Pfam" id="PF06429">
    <property type="entry name" value="Flg_bbr_C"/>
    <property type="match status" value="1"/>
</dbReference>
<gene>
    <name evidence="6" type="ORF">VN24_08135</name>
</gene>
<dbReference type="PANTHER" id="PTHR30435:SF19">
    <property type="entry name" value="FLAGELLAR BASAL-BODY ROD PROTEIN FLGG"/>
    <property type="match status" value="1"/>
</dbReference>
<dbReference type="InterPro" id="IPR053967">
    <property type="entry name" value="LlgE_F_G-like_D1"/>
</dbReference>
<dbReference type="Pfam" id="PF00460">
    <property type="entry name" value="Flg_bb_rod"/>
    <property type="match status" value="1"/>
</dbReference>
<dbReference type="RefSeq" id="WP_045669980.1">
    <property type="nucleotide sequence ID" value="NZ_CP011058.1"/>
</dbReference>
<keyword evidence="6" id="KW-0969">Cilium</keyword>
<dbReference type="SUPFAM" id="SSF117143">
    <property type="entry name" value="Flagellar hook protein flgE"/>
    <property type="match status" value="1"/>
</dbReference>
<dbReference type="STRING" id="1126833.VN24_08135"/>
<feature type="domain" description="Flagellar hook protein FlgE/F/G-like D1" evidence="5">
    <location>
        <begin position="96"/>
        <end position="176"/>
    </location>
</feature>
<dbReference type="Proteomes" id="UP000032633">
    <property type="component" value="Chromosome"/>
</dbReference>
<keyword evidence="2" id="KW-0975">Bacterial flagellum</keyword>
<keyword evidence="7" id="KW-1185">Reference proteome</keyword>
<dbReference type="KEGG" id="pbj:VN24_08135"/>
<name>A0A0D5NHU1_9BACL</name>
<dbReference type="Pfam" id="PF22692">
    <property type="entry name" value="LlgE_F_G_D1"/>
    <property type="match status" value="1"/>
</dbReference>
<dbReference type="InterPro" id="IPR001444">
    <property type="entry name" value="Flag_bb_rod_N"/>
</dbReference>
<evidence type="ECO:0000313" key="6">
    <source>
        <dbReference type="EMBL" id="AJY74547.1"/>
    </source>
</evidence>
<evidence type="ECO:0000259" key="4">
    <source>
        <dbReference type="Pfam" id="PF06429"/>
    </source>
</evidence>
<evidence type="ECO:0000256" key="2">
    <source>
        <dbReference type="RuleBase" id="RU362116"/>
    </source>
</evidence>
<dbReference type="InterPro" id="IPR020013">
    <property type="entry name" value="Flagellar_FlgE/F/G"/>
</dbReference>
<dbReference type="AlphaFoldDB" id="A0A0D5NHU1"/>
<feature type="domain" description="Flagellar basal-body/hook protein C-terminal" evidence="4">
    <location>
        <begin position="235"/>
        <end position="280"/>
    </location>
</feature>
<dbReference type="PANTHER" id="PTHR30435">
    <property type="entry name" value="FLAGELLAR PROTEIN"/>
    <property type="match status" value="1"/>
</dbReference>
<dbReference type="InterPro" id="IPR037925">
    <property type="entry name" value="FlgE/F/G-like"/>
</dbReference>
<keyword evidence="6" id="KW-0282">Flagellum</keyword>
<comment type="subcellular location">
    <subcellularLocation>
        <location evidence="2">Bacterial flagellum basal body</location>
    </subcellularLocation>
</comment>
<evidence type="ECO:0000256" key="1">
    <source>
        <dbReference type="ARBA" id="ARBA00009677"/>
    </source>
</evidence>
<evidence type="ECO:0000259" key="5">
    <source>
        <dbReference type="Pfam" id="PF22692"/>
    </source>
</evidence>
<dbReference type="OrthoDB" id="9800375at2"/>